<name>A0A0F9T254_9ZZZZ</name>
<evidence type="ECO:0000313" key="1">
    <source>
        <dbReference type="EMBL" id="KKN68872.1"/>
    </source>
</evidence>
<proteinExistence type="predicted"/>
<accession>A0A0F9T254</accession>
<organism evidence="1">
    <name type="scientific">marine sediment metagenome</name>
    <dbReference type="NCBI Taxonomy" id="412755"/>
    <lineage>
        <taxon>unclassified sequences</taxon>
        <taxon>metagenomes</taxon>
        <taxon>ecological metagenomes</taxon>
    </lineage>
</organism>
<comment type="caution">
    <text evidence="1">The sequence shown here is derived from an EMBL/GenBank/DDBJ whole genome shotgun (WGS) entry which is preliminary data.</text>
</comment>
<protein>
    <submittedName>
        <fullName evidence="1">Uncharacterized protein</fullName>
    </submittedName>
</protein>
<dbReference type="EMBL" id="LAZR01000437">
    <property type="protein sequence ID" value="KKN68872.1"/>
    <property type="molecule type" value="Genomic_DNA"/>
</dbReference>
<dbReference type="AlphaFoldDB" id="A0A0F9T254"/>
<sequence length="79" mass="9203">MKAKGLLRQLIRDQPITFAEASPVRWRLERIRNALRATDTNSLKRRALALEQARKELDDLEKVLFGPLPTIEEWCAMDK</sequence>
<reference evidence="1" key="1">
    <citation type="journal article" date="2015" name="Nature">
        <title>Complex archaea that bridge the gap between prokaryotes and eukaryotes.</title>
        <authorList>
            <person name="Spang A."/>
            <person name="Saw J.H."/>
            <person name="Jorgensen S.L."/>
            <person name="Zaremba-Niedzwiedzka K."/>
            <person name="Martijn J."/>
            <person name="Lind A.E."/>
            <person name="van Eijk R."/>
            <person name="Schleper C."/>
            <person name="Guy L."/>
            <person name="Ettema T.J."/>
        </authorList>
    </citation>
    <scope>NUCLEOTIDE SEQUENCE</scope>
</reference>
<gene>
    <name evidence="1" type="ORF">LCGC14_0446580</name>
</gene>